<reference evidence="4 5" key="1">
    <citation type="journal article" date="2018" name="Nat. Ecol. Evol.">
        <title>Pezizomycetes genomes reveal the molecular basis of ectomycorrhizal truffle lifestyle.</title>
        <authorList>
            <person name="Murat C."/>
            <person name="Payen T."/>
            <person name="Noel B."/>
            <person name="Kuo A."/>
            <person name="Morin E."/>
            <person name="Chen J."/>
            <person name="Kohler A."/>
            <person name="Krizsan K."/>
            <person name="Balestrini R."/>
            <person name="Da Silva C."/>
            <person name="Montanini B."/>
            <person name="Hainaut M."/>
            <person name="Levati E."/>
            <person name="Barry K.W."/>
            <person name="Belfiori B."/>
            <person name="Cichocki N."/>
            <person name="Clum A."/>
            <person name="Dockter R.B."/>
            <person name="Fauchery L."/>
            <person name="Guy J."/>
            <person name="Iotti M."/>
            <person name="Le Tacon F."/>
            <person name="Lindquist E.A."/>
            <person name="Lipzen A."/>
            <person name="Malagnac F."/>
            <person name="Mello A."/>
            <person name="Molinier V."/>
            <person name="Miyauchi S."/>
            <person name="Poulain J."/>
            <person name="Riccioni C."/>
            <person name="Rubini A."/>
            <person name="Sitrit Y."/>
            <person name="Splivallo R."/>
            <person name="Traeger S."/>
            <person name="Wang M."/>
            <person name="Zifcakova L."/>
            <person name="Wipf D."/>
            <person name="Zambonelli A."/>
            <person name="Paolocci F."/>
            <person name="Nowrousian M."/>
            <person name="Ottonello S."/>
            <person name="Baldrian P."/>
            <person name="Spatafora J.W."/>
            <person name="Henrissat B."/>
            <person name="Nagy L.G."/>
            <person name="Aury J.M."/>
            <person name="Wincker P."/>
            <person name="Grigoriev I.V."/>
            <person name="Bonfante P."/>
            <person name="Martin F.M."/>
        </authorList>
    </citation>
    <scope>NUCLEOTIDE SEQUENCE [LARGE SCALE GENOMIC DNA]</scope>
    <source>
        <strain evidence="4 5">RN42</strain>
    </source>
</reference>
<dbReference type="Pfam" id="PF13391">
    <property type="entry name" value="HNH_2"/>
    <property type="match status" value="1"/>
</dbReference>
<feature type="region of interest" description="Disordered" evidence="2">
    <location>
        <begin position="179"/>
        <end position="198"/>
    </location>
</feature>
<proteinExistence type="predicted"/>
<feature type="region of interest" description="Disordered" evidence="2">
    <location>
        <begin position="240"/>
        <end position="270"/>
    </location>
</feature>
<evidence type="ECO:0000259" key="3">
    <source>
        <dbReference type="Pfam" id="PF13391"/>
    </source>
</evidence>
<feature type="domain" description="HNH nuclease" evidence="3">
    <location>
        <begin position="414"/>
        <end position="484"/>
    </location>
</feature>
<dbReference type="InterPro" id="IPR003615">
    <property type="entry name" value="HNH_nuc"/>
</dbReference>
<evidence type="ECO:0000313" key="4">
    <source>
        <dbReference type="EMBL" id="RPA84136.1"/>
    </source>
</evidence>
<evidence type="ECO:0000256" key="1">
    <source>
        <dbReference type="SAM" id="Coils"/>
    </source>
</evidence>
<evidence type="ECO:0000313" key="5">
    <source>
        <dbReference type="Proteomes" id="UP000275078"/>
    </source>
</evidence>
<gene>
    <name evidence="4" type="ORF">BJ508DRAFT_323781</name>
</gene>
<feature type="compositionally biased region" description="Acidic residues" evidence="2">
    <location>
        <begin position="695"/>
        <end position="704"/>
    </location>
</feature>
<accession>A0A3N4IEW3</accession>
<feature type="coiled-coil region" evidence="1">
    <location>
        <begin position="812"/>
        <end position="861"/>
    </location>
</feature>
<feature type="compositionally biased region" description="Gly residues" evidence="2">
    <location>
        <begin position="1"/>
        <end position="23"/>
    </location>
</feature>
<feature type="region of interest" description="Disordered" evidence="2">
    <location>
        <begin position="695"/>
        <end position="717"/>
    </location>
</feature>
<name>A0A3N4IEW3_ASCIM</name>
<keyword evidence="1" id="KW-0175">Coiled coil</keyword>
<sequence>MDGGVGSSRSAGGGGGGGGGDGQAEGDRRAEVGSTEQTKSVCVVVPGNSGGGDGQAEGDRGAEVASTEQTKIVYVVVSGSPSTSTKIKIAVGESYGQIMSKARDMLLGNPNLEKTSGYKVLLLPDDRWYLDNSTWLKGLAHLSPHWKNDGCISSEDYFNFERNSRNNFDVNKPKMHPAASLISGGGRSSVSRPLSAASEKPLSIRLPAKEQPTLKTRKSGKFDAMRSSALSFKLFGGSKSDRKGKNKAATIRDATRDPPVRTTSLGHSSAQVSNTVLPVRPTPSHSRDLNETVTEEDLEYTMLLACVEICLPSCPRRPGTQVPGGNLAAPASSAKSSPGPSEDLLAFQERFHELDDMLEIIIADNGRLETQIPAFQIGAGRSGMNKLHDAFKSALRSFYGCEPEELQNKKVVRCQVSGMYCPVDESNRRVREYGVVAAHIHPFHSAPLLPLYKKDIATIWSPKNGLSMFKDLEAEFDNHRWFIDYEPTAFAGEGGFVIRLLRKTNQGDKIFKNLMGLGRDTPAATEEALLAEGFVIPENARLKLDSCWADIDGLELFSNSALNKPDIDVLQFSAWMARKQAKHRTVVWNIPEIPNIVKFPGCTIPDVRFRNLEKYLDCAPVHRVAESEELNTSVMAERDAAFYLDKSPRERKFWKLYNDARYTAMKDHSEKLFTDLLRSLGREDLLATHNFDETLYEEEEEEEKEHETGSLSAAPPVGAIGDDPLGDSEELLHVQAAATISRWEEEVAQLLQSIETNAKDLNHQSERIDKLQDPNLEVTERAQITKSFRKKGSGYRNLRKIQTDWEKKFPHLQAADQRLKEAQQLIPEAARQIRDELSHVLAEANRQVADAKELLGRLVTE</sequence>
<feature type="compositionally biased region" description="Low complexity" evidence="2">
    <location>
        <begin position="328"/>
        <end position="341"/>
    </location>
</feature>
<dbReference type="AlphaFoldDB" id="A0A3N4IEW3"/>
<keyword evidence="5" id="KW-1185">Reference proteome</keyword>
<organism evidence="4 5">
    <name type="scientific">Ascobolus immersus RN42</name>
    <dbReference type="NCBI Taxonomy" id="1160509"/>
    <lineage>
        <taxon>Eukaryota</taxon>
        <taxon>Fungi</taxon>
        <taxon>Dikarya</taxon>
        <taxon>Ascomycota</taxon>
        <taxon>Pezizomycotina</taxon>
        <taxon>Pezizomycetes</taxon>
        <taxon>Pezizales</taxon>
        <taxon>Ascobolaceae</taxon>
        <taxon>Ascobolus</taxon>
    </lineage>
</organism>
<feature type="compositionally biased region" description="Polar residues" evidence="2">
    <location>
        <begin position="261"/>
        <end position="270"/>
    </location>
</feature>
<evidence type="ECO:0000256" key="2">
    <source>
        <dbReference type="SAM" id="MobiDB-lite"/>
    </source>
</evidence>
<dbReference type="Proteomes" id="UP000275078">
    <property type="component" value="Unassembled WGS sequence"/>
</dbReference>
<feature type="region of interest" description="Disordered" evidence="2">
    <location>
        <begin position="322"/>
        <end position="341"/>
    </location>
</feature>
<feature type="region of interest" description="Disordered" evidence="2">
    <location>
        <begin position="1"/>
        <end position="64"/>
    </location>
</feature>
<dbReference type="EMBL" id="ML119660">
    <property type="protein sequence ID" value="RPA84136.1"/>
    <property type="molecule type" value="Genomic_DNA"/>
</dbReference>
<protein>
    <recommendedName>
        <fullName evidence="3">HNH nuclease domain-containing protein</fullName>
    </recommendedName>
</protein>